<evidence type="ECO:0000256" key="9">
    <source>
        <dbReference type="ARBA" id="ARBA00025617"/>
    </source>
</evidence>
<keyword evidence="4" id="KW-0597">Phosphoprotein</keyword>
<feature type="compositionally biased region" description="Basic and acidic residues" evidence="10">
    <location>
        <begin position="195"/>
        <end position="204"/>
    </location>
</feature>
<organism evidence="12 13">
    <name type="scientific">Steinernema hermaphroditum</name>
    <dbReference type="NCBI Taxonomy" id="289476"/>
    <lineage>
        <taxon>Eukaryota</taxon>
        <taxon>Metazoa</taxon>
        <taxon>Ecdysozoa</taxon>
        <taxon>Nematoda</taxon>
        <taxon>Chromadorea</taxon>
        <taxon>Rhabditida</taxon>
        <taxon>Tylenchina</taxon>
        <taxon>Panagrolaimomorpha</taxon>
        <taxon>Strongyloidoidea</taxon>
        <taxon>Steinernematidae</taxon>
        <taxon>Steinernema</taxon>
    </lineage>
</organism>
<evidence type="ECO:0000259" key="11">
    <source>
        <dbReference type="Pfam" id="PF09816"/>
    </source>
</evidence>
<comment type="subcellular location">
    <subcellularLocation>
        <location evidence="1">Nucleus</location>
    </subcellularLocation>
</comment>
<keyword evidence="6" id="KW-0010">Activator</keyword>
<protein>
    <recommendedName>
        <fullName evidence="3">Ell-associated factor Eaf</fullName>
    </recommendedName>
</protein>
<evidence type="ECO:0000256" key="6">
    <source>
        <dbReference type="ARBA" id="ARBA00023159"/>
    </source>
</evidence>
<evidence type="ECO:0000256" key="4">
    <source>
        <dbReference type="ARBA" id="ARBA00022553"/>
    </source>
</evidence>
<evidence type="ECO:0000313" key="12">
    <source>
        <dbReference type="EMBL" id="KAK0425803.1"/>
    </source>
</evidence>
<evidence type="ECO:0000313" key="13">
    <source>
        <dbReference type="Proteomes" id="UP001175271"/>
    </source>
</evidence>
<dbReference type="GO" id="GO:0006368">
    <property type="term" value="P:transcription elongation by RNA polymerase II"/>
    <property type="evidence" value="ECO:0007669"/>
    <property type="project" value="InterPro"/>
</dbReference>
<feature type="region of interest" description="Disordered" evidence="10">
    <location>
        <begin position="152"/>
        <end position="323"/>
    </location>
</feature>
<evidence type="ECO:0000256" key="8">
    <source>
        <dbReference type="ARBA" id="ARBA00023242"/>
    </source>
</evidence>
<dbReference type="PANTHER" id="PTHR15970:SF2">
    <property type="entry name" value="ELL-ASSOCIATED FACTOR EAF"/>
    <property type="match status" value="1"/>
</dbReference>
<reference evidence="12" key="1">
    <citation type="submission" date="2023-06" db="EMBL/GenBank/DDBJ databases">
        <title>Genomic analysis of the entomopathogenic nematode Steinernema hermaphroditum.</title>
        <authorList>
            <person name="Schwarz E.M."/>
            <person name="Heppert J.K."/>
            <person name="Baniya A."/>
            <person name="Schwartz H.T."/>
            <person name="Tan C.-H."/>
            <person name="Antoshechkin I."/>
            <person name="Sternberg P.W."/>
            <person name="Goodrich-Blair H."/>
            <person name="Dillman A.R."/>
        </authorList>
    </citation>
    <scope>NUCLEOTIDE SEQUENCE</scope>
    <source>
        <strain evidence="12">PS9179</strain>
        <tissue evidence="12">Whole animal</tissue>
    </source>
</reference>
<comment type="similarity">
    <text evidence="2">Belongs to the EAF family.</text>
</comment>
<evidence type="ECO:0000256" key="3">
    <source>
        <dbReference type="ARBA" id="ARBA00021452"/>
    </source>
</evidence>
<keyword evidence="8" id="KW-0539">Nucleus</keyword>
<dbReference type="PANTHER" id="PTHR15970">
    <property type="entry name" value="ELL-ASSOCIATED FACTOR EAF"/>
    <property type="match status" value="1"/>
</dbReference>
<feature type="compositionally biased region" description="Polar residues" evidence="10">
    <location>
        <begin position="268"/>
        <end position="308"/>
    </location>
</feature>
<accession>A0AA39IMJ2</accession>
<dbReference type="Proteomes" id="UP001175271">
    <property type="component" value="Unassembled WGS sequence"/>
</dbReference>
<evidence type="ECO:0000256" key="2">
    <source>
        <dbReference type="ARBA" id="ARBA00007798"/>
    </source>
</evidence>
<dbReference type="EMBL" id="JAUCMV010000001">
    <property type="protein sequence ID" value="KAK0425803.1"/>
    <property type="molecule type" value="Genomic_DNA"/>
</dbReference>
<comment type="function">
    <text evidence="9">Promotes transcriptional elongation by Su(Tpl)/ELL. Essential for development.</text>
</comment>
<dbReference type="Pfam" id="PF09816">
    <property type="entry name" value="EAF"/>
    <property type="match status" value="1"/>
</dbReference>
<feature type="compositionally biased region" description="Acidic residues" evidence="10">
    <location>
        <begin position="179"/>
        <end position="194"/>
    </location>
</feature>
<dbReference type="InterPro" id="IPR019194">
    <property type="entry name" value="Tscrpt_elong_fac_Eaf_N"/>
</dbReference>
<evidence type="ECO:0000256" key="7">
    <source>
        <dbReference type="ARBA" id="ARBA00023163"/>
    </source>
</evidence>
<keyword evidence="13" id="KW-1185">Reference proteome</keyword>
<feature type="compositionally biased region" description="Acidic residues" evidence="10">
    <location>
        <begin position="227"/>
        <end position="237"/>
    </location>
</feature>
<keyword evidence="7" id="KW-0804">Transcription</keyword>
<sequence length="323" mass="35466">MAEATEREQSIPVGDFEVQVGRSYKPRRVQYHALRYDFKSKSSTGGNAETYMAIGGNGDVQVAVPSEGDALTLYKGSQKNVKNDKECLLIYDPKTRTLRLEKLNSHIVLKKTRDNDPEVETAFKTEIDKLRQNRSSSSHELSLETASYLNRMSPEPEAQSASAASQLHMSTSDSSSSSDDSENSNSSDDEDDSDSERLMGEMEKLNTTTEAPPSMAQPEPMMSSDESMSDSDDDVDDMLEKQLNAAVSNEPKADDDSMPDFDELMMGVSSSQERSSPQEASRPSTASPRAQASPQHSQTASFAASTNMLHDDLQLSESSEDEE</sequence>
<feature type="compositionally biased region" description="Low complexity" evidence="10">
    <location>
        <begin position="153"/>
        <end position="178"/>
    </location>
</feature>
<name>A0AA39IMJ2_9BILA</name>
<evidence type="ECO:0000256" key="10">
    <source>
        <dbReference type="SAM" id="MobiDB-lite"/>
    </source>
</evidence>
<evidence type="ECO:0000256" key="1">
    <source>
        <dbReference type="ARBA" id="ARBA00004123"/>
    </source>
</evidence>
<dbReference type="GO" id="GO:0032783">
    <property type="term" value="C:super elongation complex"/>
    <property type="evidence" value="ECO:0007669"/>
    <property type="project" value="InterPro"/>
</dbReference>
<dbReference type="InterPro" id="IPR027093">
    <property type="entry name" value="EAF_fam"/>
</dbReference>
<keyword evidence="5" id="KW-0805">Transcription regulation</keyword>
<proteinExistence type="inferred from homology"/>
<comment type="caution">
    <text evidence="12">The sequence shown here is derived from an EMBL/GenBank/DDBJ whole genome shotgun (WGS) entry which is preliminary data.</text>
</comment>
<evidence type="ECO:0000256" key="5">
    <source>
        <dbReference type="ARBA" id="ARBA00023015"/>
    </source>
</evidence>
<dbReference type="AlphaFoldDB" id="A0AA39IMJ2"/>
<dbReference type="GO" id="GO:0003711">
    <property type="term" value="F:transcription elongation factor activity"/>
    <property type="evidence" value="ECO:0007669"/>
    <property type="project" value="TreeGrafter"/>
</dbReference>
<feature type="domain" description="Transcription elongation factor Eaf N-terminal" evidence="11">
    <location>
        <begin position="17"/>
        <end position="114"/>
    </location>
</feature>
<gene>
    <name evidence="12" type="ORF">QR680_009395</name>
</gene>